<sequence>MSGSAGGGRAAGGGAGATTASATTKMLQNIKEIVGGSFPEVEIRAMLKECNMDPGETIHRLLNQDTFHEVKSKREKKKETKDNGESRTRGVNNSLIPGARGVVDYSGRMGSTQGISSGTRSKPMQRRDNGPSTVPIFSVLGSGPGESGVTRSSAPQSSSVVPENTGHLPATADTISSQYSAGIGSAWTGVPGQRTLADIVKMGRPPSKTIGVPFAQTESCTVHNSSTSKELYASADSPTSMVLPSESHHEDPISNVSEIVHEPGSSVSQEKSLDEWPSIAQIGHSLSESDDPSAVFTDQPTSSNLLIDGANLGHYSGQDKRHSIEDGLDDDNLAEDSGRHVAASDRHPQVNTPVEESCNDVSVDIPSTMPSLQQLNLHEEVSVTQADDNPAVIFPNNLQITNSECSHLSFGSFRSGISASFSESLAPNMPNCNLEVPPETTDDTAIEHSDARDPEYYSSEQLRPLQNENVDPTPSTNSENYEIPSSHPDVIRVDSSDATEQAYTSSSTSDLLRSAVQPAQEFDLPYSSLLAAQSTTNYNPSVSSISVPSIAMLEGLDPGAFSTAQPPQHNLPATVPTGPAVPQPLSVQSYAQPTLPLGHFANLIGYPFLPQSYAYMPSAAFQQAYTGNSAYNQAPAAVNAGIKYTLPQFKTNVAIPQAAVVSSGLGGFGSSTNILGNFALNPSASSANTTTGYDGMSSSQYKDENHFVRPQQNESPAIWLNEGGSRTMSSLAARTYYGLQRQNQLSGGIRQSQQLSPYGAVGYQNPYQSQAGVPQEHRQNSVDGGLSARGPASQMGSQIWQHNY</sequence>
<dbReference type="Pfam" id="PF06972">
    <property type="entry name" value="GIP1_N"/>
    <property type="match status" value="1"/>
</dbReference>
<feature type="compositionally biased region" description="Basic and acidic residues" evidence="1">
    <location>
        <begin position="66"/>
        <end position="88"/>
    </location>
</feature>
<dbReference type="InterPro" id="IPR009060">
    <property type="entry name" value="UBA-like_sf"/>
</dbReference>
<evidence type="ECO:0000313" key="3">
    <source>
        <dbReference type="EMBL" id="MQM15366.1"/>
    </source>
</evidence>
<feature type="region of interest" description="Disordered" evidence="1">
    <location>
        <begin position="338"/>
        <end position="357"/>
    </location>
</feature>
<evidence type="ECO:0000259" key="2">
    <source>
        <dbReference type="Pfam" id="PF06972"/>
    </source>
</evidence>
<feature type="compositionally biased region" description="Polar residues" evidence="1">
    <location>
        <begin position="460"/>
        <end position="480"/>
    </location>
</feature>
<evidence type="ECO:0000256" key="1">
    <source>
        <dbReference type="SAM" id="MobiDB-lite"/>
    </source>
</evidence>
<feature type="compositionally biased region" description="Gly residues" evidence="1">
    <location>
        <begin position="1"/>
        <end position="16"/>
    </location>
</feature>
<dbReference type="InterPro" id="IPR009719">
    <property type="entry name" value="GIP1_N"/>
</dbReference>
<dbReference type="PANTHER" id="PTHR46445">
    <property type="entry name" value="RNA POLYMERASE II DEGRADATION FACTOR-LIKE PROTEIN (DUF1296)"/>
    <property type="match status" value="1"/>
</dbReference>
<comment type="caution">
    <text evidence="3">The sequence shown here is derived from an EMBL/GenBank/DDBJ whole genome shotgun (WGS) entry which is preliminary data.</text>
</comment>
<keyword evidence="4" id="KW-1185">Reference proteome</keyword>
<dbReference type="SUPFAM" id="SSF46934">
    <property type="entry name" value="UBA-like"/>
    <property type="match status" value="1"/>
</dbReference>
<name>A0A843X2M1_COLES</name>
<proteinExistence type="predicted"/>
<dbReference type="OrthoDB" id="762072at2759"/>
<feature type="compositionally biased region" description="Basic and acidic residues" evidence="1">
    <location>
        <begin position="338"/>
        <end position="348"/>
    </location>
</feature>
<protein>
    <recommendedName>
        <fullName evidence="2">GBF-interacting protein 1 N-terminal domain-containing protein</fullName>
    </recommendedName>
</protein>
<feature type="region of interest" description="Disordered" evidence="1">
    <location>
        <begin position="460"/>
        <end position="490"/>
    </location>
</feature>
<gene>
    <name evidence="3" type="ORF">Taro_048312</name>
</gene>
<organism evidence="3 4">
    <name type="scientific">Colocasia esculenta</name>
    <name type="common">Wild taro</name>
    <name type="synonym">Arum esculentum</name>
    <dbReference type="NCBI Taxonomy" id="4460"/>
    <lineage>
        <taxon>Eukaryota</taxon>
        <taxon>Viridiplantae</taxon>
        <taxon>Streptophyta</taxon>
        <taxon>Embryophyta</taxon>
        <taxon>Tracheophyta</taxon>
        <taxon>Spermatophyta</taxon>
        <taxon>Magnoliopsida</taxon>
        <taxon>Liliopsida</taxon>
        <taxon>Araceae</taxon>
        <taxon>Aroideae</taxon>
        <taxon>Colocasieae</taxon>
        <taxon>Colocasia</taxon>
    </lineage>
</organism>
<feature type="region of interest" description="Disordered" evidence="1">
    <location>
        <begin position="1"/>
        <end position="20"/>
    </location>
</feature>
<evidence type="ECO:0000313" key="4">
    <source>
        <dbReference type="Proteomes" id="UP000652761"/>
    </source>
</evidence>
<reference evidence="3" key="1">
    <citation type="submission" date="2017-07" db="EMBL/GenBank/DDBJ databases">
        <title>Taro Niue Genome Assembly and Annotation.</title>
        <authorList>
            <person name="Atibalentja N."/>
            <person name="Keating K."/>
            <person name="Fields C.J."/>
        </authorList>
    </citation>
    <scope>NUCLEOTIDE SEQUENCE</scope>
    <source>
        <strain evidence="3">Niue_2</strain>
        <tissue evidence="3">Leaf</tissue>
    </source>
</reference>
<dbReference type="EMBL" id="NMUH01006484">
    <property type="protein sequence ID" value="MQM15366.1"/>
    <property type="molecule type" value="Genomic_DNA"/>
</dbReference>
<dbReference type="PANTHER" id="PTHR46445:SF3">
    <property type="entry name" value="RNA POLYMERASE II DEGRADATION FACTOR-LIKE PROTEIN (DUF1296)-RELATED"/>
    <property type="match status" value="1"/>
</dbReference>
<feature type="compositionally biased region" description="Polar residues" evidence="1">
    <location>
        <begin position="149"/>
        <end position="162"/>
    </location>
</feature>
<feature type="domain" description="GBF-interacting protein 1 N-terminal" evidence="2">
    <location>
        <begin position="23"/>
        <end position="79"/>
    </location>
</feature>
<dbReference type="AlphaFoldDB" id="A0A843X2M1"/>
<feature type="compositionally biased region" description="Polar residues" evidence="1">
    <location>
        <begin position="794"/>
        <end position="804"/>
    </location>
</feature>
<dbReference type="Proteomes" id="UP000652761">
    <property type="component" value="Unassembled WGS sequence"/>
</dbReference>
<feature type="compositionally biased region" description="Polar residues" evidence="1">
    <location>
        <begin position="109"/>
        <end position="122"/>
    </location>
</feature>
<feature type="region of interest" description="Disordered" evidence="1">
    <location>
        <begin position="760"/>
        <end position="804"/>
    </location>
</feature>
<accession>A0A843X2M1</accession>
<feature type="region of interest" description="Disordered" evidence="1">
    <location>
        <begin position="61"/>
        <end position="164"/>
    </location>
</feature>
<feature type="region of interest" description="Disordered" evidence="1">
    <location>
        <begin position="225"/>
        <end position="252"/>
    </location>
</feature>